<dbReference type="GO" id="GO:0004674">
    <property type="term" value="F:protein serine/threonine kinase activity"/>
    <property type="evidence" value="ECO:0007669"/>
    <property type="project" value="UniProtKB-KW"/>
</dbReference>
<dbReference type="STRING" id="93759.A0A1R3G2B3"/>
<keyword evidence="9" id="KW-0677">Repeat</keyword>
<keyword evidence="13" id="KW-1133">Transmembrane helix</keyword>
<feature type="domain" description="Protein kinase" evidence="21">
    <location>
        <begin position="401"/>
        <end position="660"/>
    </location>
</feature>
<keyword evidence="23" id="KW-1185">Reference proteome</keyword>
<evidence type="ECO:0000256" key="18">
    <source>
        <dbReference type="ARBA" id="ARBA00047899"/>
    </source>
</evidence>
<dbReference type="Gene3D" id="3.80.10.10">
    <property type="entry name" value="Ribonuclease Inhibitor"/>
    <property type="match status" value="2"/>
</dbReference>
<dbReference type="GO" id="GO:0016020">
    <property type="term" value="C:membrane"/>
    <property type="evidence" value="ECO:0007669"/>
    <property type="project" value="UniProtKB-SubCell"/>
</dbReference>
<evidence type="ECO:0000313" key="22">
    <source>
        <dbReference type="EMBL" id="OMO52213.1"/>
    </source>
</evidence>
<accession>A0A1R3G2B3</accession>
<dbReference type="InterPro" id="IPR013210">
    <property type="entry name" value="LRR_N_plant-typ"/>
</dbReference>
<evidence type="ECO:0000313" key="23">
    <source>
        <dbReference type="Proteomes" id="UP000187203"/>
    </source>
</evidence>
<dbReference type="Pfam" id="PF07714">
    <property type="entry name" value="PK_Tyr_Ser-Thr"/>
    <property type="match status" value="1"/>
</dbReference>
<evidence type="ECO:0000256" key="7">
    <source>
        <dbReference type="ARBA" id="ARBA00022692"/>
    </source>
</evidence>
<dbReference type="FunFam" id="3.30.200.20:FF:000195">
    <property type="entry name" value="G-type lectin S-receptor-like serine/threonine-protein kinase"/>
    <property type="match status" value="1"/>
</dbReference>
<comment type="catalytic activity">
    <reaction evidence="19">
        <text>L-seryl-[protein] + ATP = O-phospho-L-seryl-[protein] + ADP + H(+)</text>
        <dbReference type="Rhea" id="RHEA:17989"/>
        <dbReference type="Rhea" id="RHEA-COMP:9863"/>
        <dbReference type="Rhea" id="RHEA-COMP:11604"/>
        <dbReference type="ChEBI" id="CHEBI:15378"/>
        <dbReference type="ChEBI" id="CHEBI:29999"/>
        <dbReference type="ChEBI" id="CHEBI:30616"/>
        <dbReference type="ChEBI" id="CHEBI:83421"/>
        <dbReference type="ChEBI" id="CHEBI:456216"/>
        <dbReference type="EC" id="2.7.11.1"/>
    </reaction>
</comment>
<evidence type="ECO:0000256" key="8">
    <source>
        <dbReference type="ARBA" id="ARBA00022729"/>
    </source>
</evidence>
<name>A0A1R3G2B3_9ROSI</name>
<dbReference type="InterPro" id="IPR011009">
    <property type="entry name" value="Kinase-like_dom_sf"/>
</dbReference>
<keyword evidence="15" id="KW-1015">Disulfide bond</keyword>
<evidence type="ECO:0000256" key="17">
    <source>
        <dbReference type="ARBA" id="ARBA00023180"/>
    </source>
</evidence>
<evidence type="ECO:0000256" key="11">
    <source>
        <dbReference type="ARBA" id="ARBA00022777"/>
    </source>
</evidence>
<dbReference type="InterPro" id="IPR000719">
    <property type="entry name" value="Prot_kinase_dom"/>
</dbReference>
<dbReference type="Gene3D" id="1.10.510.10">
    <property type="entry name" value="Transferase(Phosphotransferase) domain 1"/>
    <property type="match status" value="1"/>
</dbReference>
<dbReference type="PROSITE" id="PS00108">
    <property type="entry name" value="PROTEIN_KINASE_ST"/>
    <property type="match status" value="1"/>
</dbReference>
<dbReference type="InterPro" id="IPR001245">
    <property type="entry name" value="Ser-Thr/Tyr_kinase_cat_dom"/>
</dbReference>
<proteinExistence type="inferred from homology"/>
<feature type="signal peptide" evidence="20">
    <location>
        <begin position="1"/>
        <end position="31"/>
    </location>
</feature>
<dbReference type="Proteomes" id="UP000187203">
    <property type="component" value="Unassembled WGS sequence"/>
</dbReference>
<dbReference type="Pfam" id="PF13855">
    <property type="entry name" value="LRR_8"/>
    <property type="match status" value="2"/>
</dbReference>
<keyword evidence="16" id="KW-0675">Receptor</keyword>
<evidence type="ECO:0000256" key="1">
    <source>
        <dbReference type="ARBA" id="ARBA00004167"/>
    </source>
</evidence>
<organism evidence="22 23">
    <name type="scientific">Corchorus olitorius</name>
    <dbReference type="NCBI Taxonomy" id="93759"/>
    <lineage>
        <taxon>Eukaryota</taxon>
        <taxon>Viridiplantae</taxon>
        <taxon>Streptophyta</taxon>
        <taxon>Embryophyta</taxon>
        <taxon>Tracheophyta</taxon>
        <taxon>Spermatophyta</taxon>
        <taxon>Magnoliopsida</taxon>
        <taxon>eudicotyledons</taxon>
        <taxon>Gunneridae</taxon>
        <taxon>Pentapetalae</taxon>
        <taxon>rosids</taxon>
        <taxon>malvids</taxon>
        <taxon>Malvales</taxon>
        <taxon>Malvaceae</taxon>
        <taxon>Grewioideae</taxon>
        <taxon>Apeibeae</taxon>
        <taxon>Corchorus</taxon>
    </lineage>
</organism>
<evidence type="ECO:0000259" key="21">
    <source>
        <dbReference type="PROSITE" id="PS50011"/>
    </source>
</evidence>
<comment type="caution">
    <text evidence="22">The sequence shown here is derived from an EMBL/GenBank/DDBJ whole genome shotgun (WGS) entry which is preliminary data.</text>
</comment>
<keyword evidence="10" id="KW-0547">Nucleotide-binding</keyword>
<dbReference type="OrthoDB" id="4062651at2759"/>
<dbReference type="SUPFAM" id="SSF52058">
    <property type="entry name" value="L domain-like"/>
    <property type="match status" value="1"/>
</dbReference>
<dbReference type="SMART" id="SM00220">
    <property type="entry name" value="S_TKc"/>
    <property type="match status" value="1"/>
</dbReference>
<evidence type="ECO:0000256" key="5">
    <source>
        <dbReference type="ARBA" id="ARBA00022614"/>
    </source>
</evidence>
<keyword evidence="7" id="KW-0812">Transmembrane</keyword>
<keyword evidence="11" id="KW-0418">Kinase</keyword>
<dbReference type="FunFam" id="1.10.510.10:FF:000060">
    <property type="entry name" value="G-type lectin S-receptor-like serine/threonine-protein kinase"/>
    <property type="match status" value="1"/>
</dbReference>
<sequence>MEANKFKLSFHFVLFFIFLLFSLLSTTVIDAADDSAAMAMLLETIVPTPSNWSKNSSYCQWPGVICDSNSTRVNGIFLKANNLTFLPPKFPSLPNLNTLDLSVNNLSGSLPSLANLTSLRNLYLERNNFNYIPQSFFTELATTLQLLTLSENPFPSWTIPTQLTRFPNFQVFFCDKANLTGQIPEIFQSFPLETLSLATNNLFGPLPNSFRNSTIQKISLHSQMLSGPIEVLSTMTNLIGVTSLLEIAADLGYPLELSDAWTGNDACRNWRFVKCDSKNSIISIDFRMQHFGGTISPAFANLSALNYIYLNGNNLTGPIPDSLTKLPQLKLLDVSNNNLSGNIPRFNPSVTLNISGNPLLLTGKHARKNRIGEDRLKKSNTAVEEFELLSFKKLVMATNNFDPTNKLGEGGFGPVYRGQFPDGQEIAVKRLSRASQQGLEEFMNEVELISKLRHRNLVKLLGCCTEGEEKMLVYEYLPNMSLDYFMFDPQRQAVVDWRKRFNIIEGIGRGLIYLHRDSGLRIIHRDLKASNILLDEDLNPKISDFGMARMFRSNEDQARTKRIVGTYGYMSPEYAMQGKFSEKSDVFSFGVLLLEIISGRKNTSFNNDRHALSLLDHAWRLWNEEKIWDMVDPGISDIPDFRLEILKCIHIGLLCVQNFVKERPNMATVVSMLNSEMENLPSPKPIAFIDRKVAENQCSNNVSITEAQGR</sequence>
<dbReference type="EMBL" id="AWUE01023882">
    <property type="protein sequence ID" value="OMO52213.1"/>
    <property type="molecule type" value="Genomic_DNA"/>
</dbReference>
<feature type="chain" id="PRO_5010188910" description="non-specific serine/threonine protein kinase" evidence="20">
    <location>
        <begin position="32"/>
        <end position="710"/>
    </location>
</feature>
<dbReference type="Pfam" id="PF00560">
    <property type="entry name" value="LRR_1"/>
    <property type="match status" value="1"/>
</dbReference>
<evidence type="ECO:0000256" key="16">
    <source>
        <dbReference type="ARBA" id="ARBA00023170"/>
    </source>
</evidence>
<keyword evidence="14" id="KW-0472">Membrane</keyword>
<evidence type="ECO:0000256" key="19">
    <source>
        <dbReference type="ARBA" id="ARBA00048679"/>
    </source>
</evidence>
<protein>
    <recommendedName>
        <fullName evidence="3">non-specific serine/threonine protein kinase</fullName>
        <ecNumber evidence="3">2.7.11.1</ecNumber>
    </recommendedName>
</protein>
<evidence type="ECO:0000256" key="12">
    <source>
        <dbReference type="ARBA" id="ARBA00022840"/>
    </source>
</evidence>
<dbReference type="AlphaFoldDB" id="A0A1R3G2B3"/>
<evidence type="ECO:0000256" key="2">
    <source>
        <dbReference type="ARBA" id="ARBA00008684"/>
    </source>
</evidence>
<gene>
    <name evidence="22" type="ORF">COLO4_37352</name>
</gene>
<dbReference type="PRINTS" id="PR00019">
    <property type="entry name" value="LEURICHRPT"/>
</dbReference>
<dbReference type="InterPro" id="IPR032675">
    <property type="entry name" value="LRR_dom_sf"/>
</dbReference>
<dbReference type="GO" id="GO:0005524">
    <property type="term" value="F:ATP binding"/>
    <property type="evidence" value="ECO:0007669"/>
    <property type="project" value="UniProtKB-KW"/>
</dbReference>
<dbReference type="PANTHER" id="PTHR47986">
    <property type="entry name" value="OSJNBA0070M12.3 PROTEIN"/>
    <property type="match status" value="1"/>
</dbReference>
<comment type="similarity">
    <text evidence="2">Belongs to the protein kinase superfamily. Ser/Thr protein kinase family.</text>
</comment>
<comment type="subcellular location">
    <subcellularLocation>
        <location evidence="1">Membrane</location>
        <topology evidence="1">Single-pass membrane protein</topology>
    </subcellularLocation>
</comment>
<dbReference type="PROSITE" id="PS50011">
    <property type="entry name" value="PROTEIN_KINASE_DOM"/>
    <property type="match status" value="1"/>
</dbReference>
<evidence type="ECO:0000256" key="6">
    <source>
        <dbReference type="ARBA" id="ARBA00022679"/>
    </source>
</evidence>
<keyword evidence="8 20" id="KW-0732">Signal</keyword>
<evidence type="ECO:0000256" key="9">
    <source>
        <dbReference type="ARBA" id="ARBA00022737"/>
    </source>
</evidence>
<dbReference type="PROSITE" id="PS51450">
    <property type="entry name" value="LRR"/>
    <property type="match status" value="1"/>
</dbReference>
<dbReference type="InterPro" id="IPR052422">
    <property type="entry name" value="Auxin_Ser/Thr_Kinase"/>
</dbReference>
<keyword evidence="6" id="KW-0808">Transferase</keyword>
<evidence type="ECO:0000256" key="4">
    <source>
        <dbReference type="ARBA" id="ARBA00022527"/>
    </source>
</evidence>
<dbReference type="SUPFAM" id="SSF56112">
    <property type="entry name" value="Protein kinase-like (PK-like)"/>
    <property type="match status" value="1"/>
</dbReference>
<keyword evidence="12" id="KW-0067">ATP-binding</keyword>
<dbReference type="InterPro" id="IPR001611">
    <property type="entry name" value="Leu-rich_rpt"/>
</dbReference>
<dbReference type="FunFam" id="3.80.10.10:FF:000129">
    <property type="entry name" value="Leucine-rich repeat receptor-like kinase"/>
    <property type="match status" value="1"/>
</dbReference>
<dbReference type="Gene3D" id="3.30.200.20">
    <property type="entry name" value="Phosphorylase Kinase, domain 1"/>
    <property type="match status" value="1"/>
</dbReference>
<reference evidence="23" key="1">
    <citation type="submission" date="2013-09" db="EMBL/GenBank/DDBJ databases">
        <title>Corchorus olitorius genome sequencing.</title>
        <authorList>
            <person name="Alam M."/>
            <person name="Haque M.S."/>
            <person name="Islam M.S."/>
            <person name="Emdad E.M."/>
            <person name="Islam M.M."/>
            <person name="Ahmed B."/>
            <person name="Halim A."/>
            <person name="Hossen Q.M.M."/>
            <person name="Hossain M.Z."/>
            <person name="Ahmed R."/>
            <person name="Khan M.M."/>
            <person name="Islam R."/>
            <person name="Rashid M.M."/>
            <person name="Khan S.A."/>
            <person name="Rahman M.S."/>
            <person name="Alam M."/>
            <person name="Yahiya A.S."/>
            <person name="Khan M.S."/>
            <person name="Azam M.S."/>
            <person name="Haque T."/>
            <person name="Lashkar M.Z.H."/>
            <person name="Akhand A.I."/>
            <person name="Morshed G."/>
            <person name="Roy S."/>
            <person name="Uddin K.S."/>
            <person name="Rabeya T."/>
            <person name="Hossain A.S."/>
            <person name="Chowdhury A."/>
            <person name="Snigdha A.R."/>
            <person name="Mortoza M.S."/>
            <person name="Matin S.A."/>
            <person name="Hoque S.M.E."/>
            <person name="Islam M.K."/>
            <person name="Roy D.K."/>
            <person name="Haider R."/>
            <person name="Moosa M.M."/>
            <person name="Elias S.M."/>
            <person name="Hasan A.M."/>
            <person name="Jahan S."/>
            <person name="Shafiuddin M."/>
            <person name="Mahmood N."/>
            <person name="Shommy N.S."/>
        </authorList>
    </citation>
    <scope>NUCLEOTIDE SEQUENCE [LARGE SCALE GENOMIC DNA]</scope>
    <source>
        <strain evidence="23">cv. O-4</strain>
    </source>
</reference>
<dbReference type="CDD" id="cd14066">
    <property type="entry name" value="STKc_IRAK"/>
    <property type="match status" value="1"/>
</dbReference>
<keyword evidence="5" id="KW-0433">Leucine-rich repeat</keyword>
<comment type="catalytic activity">
    <reaction evidence="18">
        <text>L-threonyl-[protein] + ATP = O-phospho-L-threonyl-[protein] + ADP + H(+)</text>
        <dbReference type="Rhea" id="RHEA:46608"/>
        <dbReference type="Rhea" id="RHEA-COMP:11060"/>
        <dbReference type="Rhea" id="RHEA-COMP:11605"/>
        <dbReference type="ChEBI" id="CHEBI:15378"/>
        <dbReference type="ChEBI" id="CHEBI:30013"/>
        <dbReference type="ChEBI" id="CHEBI:30616"/>
        <dbReference type="ChEBI" id="CHEBI:61977"/>
        <dbReference type="ChEBI" id="CHEBI:456216"/>
        <dbReference type="EC" id="2.7.11.1"/>
    </reaction>
</comment>
<dbReference type="EC" id="2.7.11.1" evidence="3"/>
<evidence type="ECO:0000256" key="15">
    <source>
        <dbReference type="ARBA" id="ARBA00023157"/>
    </source>
</evidence>
<dbReference type="PANTHER" id="PTHR47986:SF10">
    <property type="entry name" value="RECEPTOR-LIKE KINASE TMK4"/>
    <property type="match status" value="1"/>
</dbReference>
<evidence type="ECO:0000256" key="20">
    <source>
        <dbReference type="SAM" id="SignalP"/>
    </source>
</evidence>
<keyword evidence="17" id="KW-0325">Glycoprotein</keyword>
<keyword evidence="4" id="KW-0723">Serine/threonine-protein kinase</keyword>
<evidence type="ECO:0000256" key="10">
    <source>
        <dbReference type="ARBA" id="ARBA00022741"/>
    </source>
</evidence>
<dbReference type="InterPro" id="IPR008271">
    <property type="entry name" value="Ser/Thr_kinase_AS"/>
</dbReference>
<evidence type="ECO:0000256" key="13">
    <source>
        <dbReference type="ARBA" id="ARBA00022989"/>
    </source>
</evidence>
<dbReference type="Pfam" id="PF08263">
    <property type="entry name" value="LRRNT_2"/>
    <property type="match status" value="2"/>
</dbReference>
<evidence type="ECO:0000256" key="14">
    <source>
        <dbReference type="ARBA" id="ARBA00023136"/>
    </source>
</evidence>
<evidence type="ECO:0000256" key="3">
    <source>
        <dbReference type="ARBA" id="ARBA00012513"/>
    </source>
</evidence>